<keyword evidence="7" id="KW-1185">Reference proteome</keyword>
<dbReference type="Proteomes" id="UP001597115">
    <property type="component" value="Unassembled WGS sequence"/>
</dbReference>
<keyword evidence="3 4" id="KW-0326">Glycosidase</keyword>
<dbReference type="InterPro" id="IPR023296">
    <property type="entry name" value="Glyco_hydro_beta-prop_sf"/>
</dbReference>
<dbReference type="Pfam" id="PF04616">
    <property type="entry name" value="Glyco_hydro_43"/>
    <property type="match status" value="1"/>
</dbReference>
<dbReference type="SUPFAM" id="SSF75005">
    <property type="entry name" value="Arabinanase/levansucrase/invertase"/>
    <property type="match status" value="1"/>
</dbReference>
<evidence type="ECO:0000256" key="3">
    <source>
        <dbReference type="ARBA" id="ARBA00023295"/>
    </source>
</evidence>
<evidence type="ECO:0000256" key="4">
    <source>
        <dbReference type="RuleBase" id="RU361187"/>
    </source>
</evidence>
<comment type="similarity">
    <text evidence="1 4">Belongs to the glycosyl hydrolase 43 family.</text>
</comment>
<organism evidence="6 7">
    <name type="scientific">Sphingomonas tabacisoli</name>
    <dbReference type="NCBI Taxonomy" id="2249466"/>
    <lineage>
        <taxon>Bacteria</taxon>
        <taxon>Pseudomonadati</taxon>
        <taxon>Pseudomonadota</taxon>
        <taxon>Alphaproteobacteria</taxon>
        <taxon>Sphingomonadales</taxon>
        <taxon>Sphingomonadaceae</taxon>
        <taxon>Sphingomonas</taxon>
    </lineage>
</organism>
<evidence type="ECO:0000256" key="1">
    <source>
        <dbReference type="ARBA" id="ARBA00009865"/>
    </source>
</evidence>
<feature type="compositionally biased region" description="Polar residues" evidence="5">
    <location>
        <begin position="11"/>
        <end position="20"/>
    </location>
</feature>
<keyword evidence="2 4" id="KW-0378">Hydrolase</keyword>
<dbReference type="CDD" id="cd18826">
    <property type="entry name" value="GH43_CtGH43-like"/>
    <property type="match status" value="1"/>
</dbReference>
<dbReference type="InterPro" id="IPR006710">
    <property type="entry name" value="Glyco_hydro_43"/>
</dbReference>
<dbReference type="RefSeq" id="WP_380891162.1">
    <property type="nucleotide sequence ID" value="NZ_JBHUDY010000002.1"/>
</dbReference>
<evidence type="ECO:0000256" key="2">
    <source>
        <dbReference type="ARBA" id="ARBA00022801"/>
    </source>
</evidence>
<protein>
    <submittedName>
        <fullName evidence="6">Family 43 glycosylhydrolase</fullName>
    </submittedName>
</protein>
<proteinExistence type="inferred from homology"/>
<dbReference type="PANTHER" id="PTHR22925">
    <property type="entry name" value="GLYCOSYL HYDROLASE 43 FAMILY MEMBER"/>
    <property type="match status" value="1"/>
</dbReference>
<dbReference type="PANTHER" id="PTHR22925:SF3">
    <property type="entry name" value="GLYCOSYL HYDROLASE FAMILY PROTEIN 43"/>
    <property type="match status" value="1"/>
</dbReference>
<sequence length="375" mass="42415">MPRSKRKSESPIGNQRSIQPGQLWLDTSGKPIQAHAPGIIDVDDWFYWYGENKEFTTGATDTESWGIRFYRSKDLYNWDDLGALIPPDTADPTSPLSRKVFPERPHILFNPRTGKFVCWIKIRGGLATPQYRTVLVADRITGPWTMVRRELRPAGLAAGDFDLVADAATGKAYMYFEHEHKEVVAIELTDDWTGVTDRLTGHFPGGTPPNAREGIACFRRHGRLYLTSSQMTGYFPNPSQVAVADTFHGPFTDLGDLHPSDATRTSFNSQISQIFKHPRKKDLYIALADRWLPNIETDPRFATGELSQLVRSAIVKATAKPRQTMTQDERAVIGLAAALSKVNTSISRYVWLPIVFHNGRPVIEWRDEWRIEEFA</sequence>
<feature type="region of interest" description="Disordered" evidence="5">
    <location>
        <begin position="1"/>
        <end position="20"/>
    </location>
</feature>
<evidence type="ECO:0000256" key="5">
    <source>
        <dbReference type="SAM" id="MobiDB-lite"/>
    </source>
</evidence>
<evidence type="ECO:0000313" key="6">
    <source>
        <dbReference type="EMBL" id="MFD1613254.1"/>
    </source>
</evidence>
<name>A0ABW4I5L7_9SPHN</name>
<dbReference type="EMBL" id="JBHUDY010000002">
    <property type="protein sequence ID" value="MFD1613254.1"/>
    <property type="molecule type" value="Genomic_DNA"/>
</dbReference>
<accession>A0ABW4I5L7</accession>
<dbReference type="Gene3D" id="2.115.10.20">
    <property type="entry name" value="Glycosyl hydrolase domain, family 43"/>
    <property type="match status" value="1"/>
</dbReference>
<evidence type="ECO:0000313" key="7">
    <source>
        <dbReference type="Proteomes" id="UP001597115"/>
    </source>
</evidence>
<comment type="caution">
    <text evidence="6">The sequence shown here is derived from an EMBL/GenBank/DDBJ whole genome shotgun (WGS) entry which is preliminary data.</text>
</comment>
<reference evidence="7" key="1">
    <citation type="journal article" date="2019" name="Int. J. Syst. Evol. Microbiol.">
        <title>The Global Catalogue of Microorganisms (GCM) 10K type strain sequencing project: providing services to taxonomists for standard genome sequencing and annotation.</title>
        <authorList>
            <consortium name="The Broad Institute Genomics Platform"/>
            <consortium name="The Broad Institute Genome Sequencing Center for Infectious Disease"/>
            <person name="Wu L."/>
            <person name="Ma J."/>
        </authorList>
    </citation>
    <scope>NUCLEOTIDE SEQUENCE [LARGE SCALE GENOMIC DNA]</scope>
    <source>
        <strain evidence="7">CGMCC 1.16275</strain>
    </source>
</reference>
<gene>
    <name evidence="6" type="ORF">ACFSCW_15720</name>
</gene>